<dbReference type="GO" id="GO:0016787">
    <property type="term" value="F:hydrolase activity"/>
    <property type="evidence" value="ECO:0007669"/>
    <property type="project" value="UniProtKB-KW"/>
</dbReference>
<organism evidence="15 16">
    <name type="scientific">Thermithiobacillus plumbiphilus</name>
    <dbReference type="NCBI Taxonomy" id="1729899"/>
    <lineage>
        <taxon>Bacteria</taxon>
        <taxon>Pseudomonadati</taxon>
        <taxon>Pseudomonadota</taxon>
        <taxon>Acidithiobacillia</taxon>
        <taxon>Acidithiobacillales</taxon>
        <taxon>Thermithiobacillaceae</taxon>
        <taxon>Thermithiobacillus</taxon>
    </lineage>
</organism>
<dbReference type="Gene3D" id="1.10.486.10">
    <property type="entry name" value="PCRA, domain 4"/>
    <property type="match status" value="1"/>
</dbReference>
<dbReference type="Pfam" id="PF00580">
    <property type="entry name" value="UvrD-helicase"/>
    <property type="match status" value="1"/>
</dbReference>
<keyword evidence="7" id="KW-0413">Isomerase</keyword>
<dbReference type="PROSITE" id="PS51198">
    <property type="entry name" value="UVRD_HELICASE_ATP_BIND"/>
    <property type="match status" value="1"/>
</dbReference>
<dbReference type="InterPro" id="IPR013986">
    <property type="entry name" value="DExx_box_DNA_helicase_dom_sf"/>
</dbReference>
<protein>
    <recommendedName>
        <fullName evidence="9">DNA 3'-5' helicase</fullName>
        <ecNumber evidence="9">5.6.2.4</ecNumber>
    </recommendedName>
    <alternativeName>
        <fullName evidence="10">DNA 3'-5' helicase II</fullName>
    </alternativeName>
</protein>
<keyword evidence="4 12" id="KW-0347">Helicase</keyword>
<evidence type="ECO:0000256" key="10">
    <source>
        <dbReference type="ARBA" id="ARBA00034923"/>
    </source>
</evidence>
<dbReference type="PANTHER" id="PTHR11070:SF2">
    <property type="entry name" value="ATP-DEPENDENT DNA HELICASE SRS2"/>
    <property type="match status" value="1"/>
</dbReference>
<keyword evidence="3 12" id="KW-0378">Hydrolase</keyword>
<evidence type="ECO:0000256" key="2">
    <source>
        <dbReference type="ARBA" id="ARBA00022741"/>
    </source>
</evidence>
<evidence type="ECO:0000256" key="4">
    <source>
        <dbReference type="ARBA" id="ARBA00022806"/>
    </source>
</evidence>
<accession>A0ABU9D6T4</accession>
<dbReference type="CDD" id="cd17932">
    <property type="entry name" value="DEXQc_UvrD"/>
    <property type="match status" value="1"/>
</dbReference>
<dbReference type="Gene3D" id="3.40.50.300">
    <property type="entry name" value="P-loop containing nucleotide triphosphate hydrolases"/>
    <property type="match status" value="2"/>
</dbReference>
<feature type="domain" description="UvrD-like helicase C-terminal" evidence="14">
    <location>
        <begin position="283"/>
        <end position="562"/>
    </location>
</feature>
<name>A0ABU9D6T4_9PROT</name>
<keyword evidence="2 12" id="KW-0547">Nucleotide-binding</keyword>
<evidence type="ECO:0000256" key="3">
    <source>
        <dbReference type="ARBA" id="ARBA00022801"/>
    </source>
</evidence>
<comment type="catalytic activity">
    <reaction evidence="8">
        <text>Couples ATP hydrolysis with the unwinding of duplex DNA by translocating in the 3'-5' direction.</text>
        <dbReference type="EC" id="5.6.2.4"/>
    </reaction>
</comment>
<evidence type="ECO:0000256" key="7">
    <source>
        <dbReference type="ARBA" id="ARBA00023235"/>
    </source>
</evidence>
<comment type="similarity">
    <text evidence="1">Belongs to the helicase family. UvrD subfamily.</text>
</comment>
<evidence type="ECO:0000256" key="5">
    <source>
        <dbReference type="ARBA" id="ARBA00022840"/>
    </source>
</evidence>
<proteinExistence type="inferred from homology"/>
<evidence type="ECO:0000259" key="13">
    <source>
        <dbReference type="PROSITE" id="PS51198"/>
    </source>
</evidence>
<dbReference type="PROSITE" id="PS51217">
    <property type="entry name" value="UVRD_HELICASE_CTER"/>
    <property type="match status" value="1"/>
</dbReference>
<evidence type="ECO:0000256" key="11">
    <source>
        <dbReference type="ARBA" id="ARBA00048988"/>
    </source>
</evidence>
<dbReference type="GO" id="GO:0004386">
    <property type="term" value="F:helicase activity"/>
    <property type="evidence" value="ECO:0007669"/>
    <property type="project" value="UniProtKB-KW"/>
</dbReference>
<reference evidence="15 16" key="1">
    <citation type="submission" date="2024-04" db="EMBL/GenBank/DDBJ databases">
        <authorList>
            <person name="Abashina T."/>
            <person name="Shaikin A."/>
        </authorList>
    </citation>
    <scope>NUCLEOTIDE SEQUENCE [LARGE SCALE GENOMIC DNA]</scope>
    <source>
        <strain evidence="15 16">AAFK</strain>
    </source>
</reference>
<sequence>MSAQSLTEEQERVVRHAQGHTLVAAVAGSGKTTTMIERYCHLLSLGTAADRILVLMFNKSAQLEFLARLHRRIELPARARVYTFHAYAYLLLGNLEKRGEITPLELRSEDWFWRDLATQALSQSVAGPVDDIPDKVDEFLQRLDNWKAEMQSPEELPRSGPSAVWTRAYILHEELRLAKNVRGFNDLAFDLMRALASKPERQRFFADRYDHVLVDEYQDINTSQFALVKILIGSQGRLMAVGDDDQSIYGWRGARPEFMVRHFEDHFPAAKRYVLSQTFRFGDQLARAASQLIARNSERIEKSCQAAAGSPATRVHLHLAEHYGQEAARIAGQGAPGNCVVLVRSYAQSALVEIAFTLTGIPYHLEGASPFHERAETLALLGYLALGSRPADFSPDETARMADKMLRIPGRYLDRRLLENARQSLQQGMPLNSWLAATAGRLKREAQAGQGRRFYALAKRLMEMLELLHTVEAMHQQGDRAADILDYLLGSLALASFFERNHGKEGAADRMLLCEGILHYAQQTGMDAPDFVAHLRGLHWRETGEDRDPDAILITSYHRAKGREWDRVILPDLSEDSLPLRLHSDKDTGGTANPASRIAEERRLFYVAMTRAREALHLIAPPDPRLGRRGKPGEGRCSPFLLEFDLPHT</sequence>
<dbReference type="Proteomes" id="UP001446205">
    <property type="component" value="Unassembled WGS sequence"/>
</dbReference>
<evidence type="ECO:0000256" key="8">
    <source>
        <dbReference type="ARBA" id="ARBA00034617"/>
    </source>
</evidence>
<dbReference type="Pfam" id="PF13361">
    <property type="entry name" value="UvrD_C"/>
    <property type="match status" value="1"/>
</dbReference>
<feature type="domain" description="UvrD-like helicase ATP-binding" evidence="13">
    <location>
        <begin position="4"/>
        <end position="282"/>
    </location>
</feature>
<dbReference type="SUPFAM" id="SSF52540">
    <property type="entry name" value="P-loop containing nucleoside triphosphate hydrolases"/>
    <property type="match status" value="1"/>
</dbReference>
<dbReference type="InterPro" id="IPR014017">
    <property type="entry name" value="DNA_helicase_UvrD-like_C"/>
</dbReference>
<evidence type="ECO:0000313" key="16">
    <source>
        <dbReference type="Proteomes" id="UP001446205"/>
    </source>
</evidence>
<feature type="binding site" evidence="12">
    <location>
        <begin position="25"/>
        <end position="32"/>
    </location>
    <ligand>
        <name>ATP</name>
        <dbReference type="ChEBI" id="CHEBI:30616"/>
    </ligand>
</feature>
<keyword evidence="16" id="KW-1185">Reference proteome</keyword>
<comment type="catalytic activity">
    <reaction evidence="11">
        <text>ATP + H2O = ADP + phosphate + H(+)</text>
        <dbReference type="Rhea" id="RHEA:13065"/>
        <dbReference type="ChEBI" id="CHEBI:15377"/>
        <dbReference type="ChEBI" id="CHEBI:15378"/>
        <dbReference type="ChEBI" id="CHEBI:30616"/>
        <dbReference type="ChEBI" id="CHEBI:43474"/>
        <dbReference type="ChEBI" id="CHEBI:456216"/>
        <dbReference type="EC" id="5.6.2.4"/>
    </reaction>
</comment>
<evidence type="ECO:0000256" key="6">
    <source>
        <dbReference type="ARBA" id="ARBA00023125"/>
    </source>
</evidence>
<dbReference type="RefSeq" id="WP_341369476.1">
    <property type="nucleotide sequence ID" value="NZ_JBBPCO010000001.1"/>
</dbReference>
<dbReference type="InterPro" id="IPR000212">
    <property type="entry name" value="DNA_helicase_UvrD/REP"/>
</dbReference>
<dbReference type="EC" id="5.6.2.4" evidence="9"/>
<gene>
    <name evidence="15" type="ORF">WOB96_01420</name>
</gene>
<evidence type="ECO:0000256" key="1">
    <source>
        <dbReference type="ARBA" id="ARBA00009922"/>
    </source>
</evidence>
<evidence type="ECO:0000313" key="15">
    <source>
        <dbReference type="EMBL" id="MEK8088413.1"/>
    </source>
</evidence>
<keyword evidence="6" id="KW-0238">DNA-binding</keyword>
<dbReference type="InterPro" id="IPR014016">
    <property type="entry name" value="UvrD-like_ATP-bd"/>
</dbReference>
<evidence type="ECO:0000256" key="9">
    <source>
        <dbReference type="ARBA" id="ARBA00034808"/>
    </source>
</evidence>
<dbReference type="Gene3D" id="1.10.10.160">
    <property type="match status" value="1"/>
</dbReference>
<dbReference type="PANTHER" id="PTHR11070">
    <property type="entry name" value="UVRD / RECB / PCRA DNA HELICASE FAMILY MEMBER"/>
    <property type="match status" value="1"/>
</dbReference>
<evidence type="ECO:0000256" key="12">
    <source>
        <dbReference type="PROSITE-ProRule" id="PRU00560"/>
    </source>
</evidence>
<comment type="caution">
    <text evidence="15">The sequence shown here is derived from an EMBL/GenBank/DDBJ whole genome shotgun (WGS) entry which is preliminary data.</text>
</comment>
<dbReference type="EMBL" id="JBBPCO010000001">
    <property type="protein sequence ID" value="MEK8088413.1"/>
    <property type="molecule type" value="Genomic_DNA"/>
</dbReference>
<evidence type="ECO:0000259" key="14">
    <source>
        <dbReference type="PROSITE" id="PS51217"/>
    </source>
</evidence>
<dbReference type="InterPro" id="IPR027417">
    <property type="entry name" value="P-loop_NTPase"/>
</dbReference>
<keyword evidence="5 12" id="KW-0067">ATP-binding</keyword>